<evidence type="ECO:0000313" key="5">
    <source>
        <dbReference type="EMBL" id="TSC90705.1"/>
    </source>
</evidence>
<dbReference type="CDD" id="cd00446">
    <property type="entry name" value="GrpE"/>
    <property type="match status" value="1"/>
</dbReference>
<comment type="similarity">
    <text evidence="1 4">Belongs to the GrpE family.</text>
</comment>
<dbReference type="GO" id="GO:0006457">
    <property type="term" value="P:protein folding"/>
    <property type="evidence" value="ECO:0007669"/>
    <property type="project" value="InterPro"/>
</dbReference>
<sequence length="159" mass="18564">KESKTKKLKKEIAELKTGWQRTQADFENFRKRTHDELSKRELNGKLNVILDLIPVFDNFDRAYKHIPGEDKNRDWVRGIIAIEKQFQSILNNMGIEKYHVKGKKFNPETAEAMMTVESKKPEGTVIQELEPGYKMGEKIIRYARVKVSRGKFKAQNPKS</sequence>
<dbReference type="EMBL" id="VMGH01000067">
    <property type="protein sequence ID" value="TSC90705.1"/>
    <property type="molecule type" value="Genomic_DNA"/>
</dbReference>
<evidence type="ECO:0000313" key="6">
    <source>
        <dbReference type="Proteomes" id="UP000318296"/>
    </source>
</evidence>
<evidence type="ECO:0000256" key="4">
    <source>
        <dbReference type="RuleBase" id="RU004478"/>
    </source>
</evidence>
<dbReference type="Gene3D" id="2.30.22.10">
    <property type="entry name" value="Head domain of nucleotide exchange factor GrpE"/>
    <property type="match status" value="1"/>
</dbReference>
<dbReference type="GO" id="GO:0051087">
    <property type="term" value="F:protein-folding chaperone binding"/>
    <property type="evidence" value="ECO:0007669"/>
    <property type="project" value="InterPro"/>
</dbReference>
<keyword evidence="2 3" id="KW-0143">Chaperone</keyword>
<dbReference type="HAMAP" id="MF_01151">
    <property type="entry name" value="GrpE"/>
    <property type="match status" value="1"/>
</dbReference>
<dbReference type="InterPro" id="IPR009012">
    <property type="entry name" value="GrpE_head"/>
</dbReference>
<dbReference type="InterPro" id="IPR013805">
    <property type="entry name" value="GrpE_CC"/>
</dbReference>
<comment type="function">
    <text evidence="3">Participates actively in the response to hyperosmotic and heat shock by preventing the aggregation of stress-denatured proteins, in association with DnaK and GrpE. It is the nucleotide exchange factor for DnaK and may function as a thermosensor. Unfolded proteins bind initially to DnaJ; upon interaction with the DnaJ-bound protein, DnaK hydrolyzes its bound ATP, resulting in the formation of a stable complex. GrpE releases ADP from DnaK; ATP binding to DnaK triggers the release of the substrate protein, thus completing the reaction cycle. Several rounds of ATP-dependent interactions between DnaJ, DnaK and GrpE are required for fully efficient folding.</text>
</comment>
<evidence type="ECO:0000256" key="1">
    <source>
        <dbReference type="ARBA" id="ARBA00009054"/>
    </source>
</evidence>
<name>A0A554LD61_9BACT</name>
<dbReference type="InterPro" id="IPR000740">
    <property type="entry name" value="GrpE"/>
</dbReference>
<dbReference type="AlphaFoldDB" id="A0A554LD61"/>
<protein>
    <recommendedName>
        <fullName evidence="3">Protein GrpE</fullName>
    </recommendedName>
</protein>
<proteinExistence type="inferred from homology"/>
<gene>
    <name evidence="5" type="ORF">CEN92_423</name>
</gene>
<dbReference type="SUPFAM" id="SSF51064">
    <property type="entry name" value="Head domain of nucleotide exchange factor GrpE"/>
    <property type="match status" value="1"/>
</dbReference>
<keyword evidence="3" id="KW-0346">Stress response</keyword>
<dbReference type="Proteomes" id="UP000318296">
    <property type="component" value="Unassembled WGS sequence"/>
</dbReference>
<organism evidence="5 6">
    <name type="scientific">Candidatus Berkelbacteria bacterium Licking1014_96</name>
    <dbReference type="NCBI Taxonomy" id="2017149"/>
    <lineage>
        <taxon>Bacteria</taxon>
        <taxon>Candidatus Berkelbacteria</taxon>
    </lineage>
</organism>
<evidence type="ECO:0000256" key="3">
    <source>
        <dbReference type="RuleBase" id="RU000639"/>
    </source>
</evidence>
<accession>A0A554LD61</accession>
<dbReference type="GO" id="GO:0000774">
    <property type="term" value="F:adenyl-nucleotide exchange factor activity"/>
    <property type="evidence" value="ECO:0007669"/>
    <property type="project" value="InterPro"/>
</dbReference>
<comment type="caution">
    <text evidence="5">The sequence shown here is derived from an EMBL/GenBank/DDBJ whole genome shotgun (WGS) entry which is preliminary data.</text>
</comment>
<evidence type="ECO:0000256" key="2">
    <source>
        <dbReference type="ARBA" id="ARBA00023186"/>
    </source>
</evidence>
<dbReference type="PROSITE" id="PS01071">
    <property type="entry name" value="GRPE"/>
    <property type="match status" value="1"/>
</dbReference>
<dbReference type="Pfam" id="PF01025">
    <property type="entry name" value="GrpE"/>
    <property type="match status" value="1"/>
</dbReference>
<feature type="non-terminal residue" evidence="5">
    <location>
        <position position="1"/>
    </location>
</feature>
<dbReference type="GO" id="GO:0051082">
    <property type="term" value="F:unfolded protein binding"/>
    <property type="evidence" value="ECO:0007669"/>
    <property type="project" value="TreeGrafter"/>
</dbReference>
<dbReference type="SUPFAM" id="SSF58014">
    <property type="entry name" value="Coiled-coil domain of nucleotide exchange factor GrpE"/>
    <property type="match status" value="1"/>
</dbReference>
<reference evidence="5 6" key="1">
    <citation type="submission" date="2017-07" db="EMBL/GenBank/DDBJ databases">
        <title>Mechanisms for carbon and nitrogen cycling indicate functional differentiation within the Candidate Phyla Radiation.</title>
        <authorList>
            <person name="Danczak R.E."/>
            <person name="Johnston M.D."/>
            <person name="Kenah C."/>
            <person name="Slattery M."/>
            <person name="Wrighton K.C."/>
            <person name="Wilkins M.J."/>
        </authorList>
    </citation>
    <scope>NUCLEOTIDE SEQUENCE [LARGE SCALE GENOMIC DNA]</scope>
    <source>
        <strain evidence="5">Licking1014_96</strain>
    </source>
</reference>
<dbReference type="PRINTS" id="PR00773">
    <property type="entry name" value="GRPEPROTEIN"/>
</dbReference>
<dbReference type="Gene3D" id="3.90.20.20">
    <property type="match status" value="1"/>
</dbReference>
<dbReference type="PANTHER" id="PTHR21237:SF40">
    <property type="entry name" value="CELL CYCLE AND APOPTOSIS REGULATOR PROTEIN 2"/>
    <property type="match status" value="1"/>
</dbReference>
<dbReference type="GO" id="GO:0042803">
    <property type="term" value="F:protein homodimerization activity"/>
    <property type="evidence" value="ECO:0007669"/>
    <property type="project" value="InterPro"/>
</dbReference>
<dbReference type="PANTHER" id="PTHR21237">
    <property type="entry name" value="GRPE PROTEIN"/>
    <property type="match status" value="1"/>
</dbReference>